<dbReference type="Gene3D" id="3.40.50.300">
    <property type="entry name" value="P-loop containing nucleotide triphosphate hydrolases"/>
    <property type="match status" value="1"/>
</dbReference>
<dbReference type="STRING" id="7574.A0A1S3H836"/>
<evidence type="ECO:0000259" key="1">
    <source>
        <dbReference type="Pfam" id="PF17855"/>
    </source>
</evidence>
<accession>A0A1S3H836</accession>
<dbReference type="GeneID" id="106153057"/>
<dbReference type="RefSeq" id="XP_013382280.1">
    <property type="nucleotide sequence ID" value="XM_013526826.2"/>
</dbReference>
<feature type="domain" description="MCM AAA-lid" evidence="1">
    <location>
        <begin position="1"/>
        <end position="82"/>
    </location>
</feature>
<dbReference type="InParanoid" id="A0A1S3H836"/>
<dbReference type="OrthoDB" id="2015372at2759"/>
<dbReference type="KEGG" id="lak:106153057"/>
<dbReference type="InterPro" id="IPR041562">
    <property type="entry name" value="MCM_lid"/>
</dbReference>
<dbReference type="Pfam" id="PF17855">
    <property type="entry name" value="MCM_lid"/>
    <property type="match status" value="1"/>
</dbReference>
<reference evidence="3" key="1">
    <citation type="submission" date="2025-08" db="UniProtKB">
        <authorList>
            <consortium name="RefSeq"/>
        </authorList>
    </citation>
    <scope>IDENTIFICATION</scope>
    <source>
        <tissue evidence="3">Gonads</tissue>
    </source>
</reference>
<keyword evidence="2" id="KW-1185">Reference proteome</keyword>
<gene>
    <name evidence="3" type="primary">LOC106153057</name>
</gene>
<proteinExistence type="predicted"/>
<name>A0A1S3H836_LINAN</name>
<dbReference type="InterPro" id="IPR027417">
    <property type="entry name" value="P-loop_NTPase"/>
</dbReference>
<dbReference type="Proteomes" id="UP000085678">
    <property type="component" value="Unplaced"/>
</dbReference>
<protein>
    <submittedName>
        <fullName evidence="3">Minichromosome maintenance domain-containing protein 2-like</fullName>
    </submittedName>
</protein>
<evidence type="ECO:0000313" key="3">
    <source>
        <dbReference type="RefSeq" id="XP_013382280.1"/>
    </source>
</evidence>
<evidence type="ECO:0000313" key="2">
    <source>
        <dbReference type="Proteomes" id="UP000085678"/>
    </source>
</evidence>
<sequence length="142" mass="15934">MRQFVQYVRGQVVTCTTAADKLLCGYYVASRRVRSSSVQGTDFPVTAMKTLTSLSKAHAKLSLRREVTPEDAVMAILLYEEYITDRCGCSVLNVQPLRHCRNQDIGTYIGPQNDSQMKHFHTQLLRFCAAHAGDIEMGSTEE</sequence>
<organism evidence="2 3">
    <name type="scientific">Lingula anatina</name>
    <name type="common">Brachiopod</name>
    <name type="synonym">Lingula unguis</name>
    <dbReference type="NCBI Taxonomy" id="7574"/>
    <lineage>
        <taxon>Eukaryota</taxon>
        <taxon>Metazoa</taxon>
        <taxon>Spiralia</taxon>
        <taxon>Lophotrochozoa</taxon>
        <taxon>Brachiopoda</taxon>
        <taxon>Linguliformea</taxon>
        <taxon>Lingulata</taxon>
        <taxon>Lingulida</taxon>
        <taxon>Linguloidea</taxon>
        <taxon>Lingulidae</taxon>
        <taxon>Lingula</taxon>
    </lineage>
</organism>
<dbReference type="AlphaFoldDB" id="A0A1S3H836"/>